<dbReference type="InterPro" id="IPR045863">
    <property type="entry name" value="CorA_TM1_TM2"/>
</dbReference>
<dbReference type="PANTHER" id="PTHR46494">
    <property type="entry name" value="CORA FAMILY METAL ION TRANSPORTER (EUROFUNG)"/>
    <property type="match status" value="1"/>
</dbReference>
<dbReference type="AlphaFoldDB" id="A0A6S7ASD7"/>
<keyword evidence="6 11" id="KW-0812">Transmembrane</keyword>
<gene>
    <name evidence="12" type="primary">zntB</name>
    <name evidence="12" type="ORF">LMG3458_05796</name>
</gene>
<evidence type="ECO:0000256" key="4">
    <source>
        <dbReference type="ARBA" id="ARBA00022475"/>
    </source>
</evidence>
<proteinExistence type="inferred from homology"/>
<dbReference type="GO" id="GO:0015095">
    <property type="term" value="F:magnesium ion transmembrane transporter activity"/>
    <property type="evidence" value="ECO:0007669"/>
    <property type="project" value="TreeGrafter"/>
</dbReference>
<keyword evidence="7" id="KW-0862">Zinc</keyword>
<evidence type="ECO:0000313" key="13">
    <source>
        <dbReference type="Proteomes" id="UP000494111"/>
    </source>
</evidence>
<evidence type="ECO:0000256" key="1">
    <source>
        <dbReference type="ARBA" id="ARBA00004651"/>
    </source>
</evidence>
<evidence type="ECO:0000256" key="7">
    <source>
        <dbReference type="ARBA" id="ARBA00022833"/>
    </source>
</evidence>
<dbReference type="EMBL" id="CADIJO010000036">
    <property type="protein sequence ID" value="CAB3741082.1"/>
    <property type="molecule type" value="Genomic_DNA"/>
</dbReference>
<accession>A0A6S7ASD7</accession>
<dbReference type="InterPro" id="IPR002523">
    <property type="entry name" value="MgTranspt_CorA/ZnTranspt_ZntB"/>
</dbReference>
<keyword evidence="4" id="KW-1003">Cell membrane</keyword>
<dbReference type="CDD" id="cd12834">
    <property type="entry name" value="ZntB_u1"/>
    <property type="match status" value="1"/>
</dbReference>
<evidence type="ECO:0000256" key="2">
    <source>
        <dbReference type="ARBA" id="ARBA00009765"/>
    </source>
</evidence>
<dbReference type="SUPFAM" id="SSF143865">
    <property type="entry name" value="CorA soluble domain-like"/>
    <property type="match status" value="1"/>
</dbReference>
<reference evidence="12 13" key="1">
    <citation type="submission" date="2020-04" db="EMBL/GenBank/DDBJ databases">
        <authorList>
            <person name="De Canck E."/>
        </authorList>
    </citation>
    <scope>NUCLEOTIDE SEQUENCE [LARGE SCALE GENOMIC DNA]</scope>
    <source>
        <strain evidence="12 13">LMG 3458</strain>
    </source>
</reference>
<organism evidence="12 13">
    <name type="scientific">Achromobacter deleyi</name>
    <dbReference type="NCBI Taxonomy" id="1353891"/>
    <lineage>
        <taxon>Bacteria</taxon>
        <taxon>Pseudomonadati</taxon>
        <taxon>Pseudomonadota</taxon>
        <taxon>Betaproteobacteria</taxon>
        <taxon>Burkholderiales</taxon>
        <taxon>Alcaligenaceae</taxon>
        <taxon>Achromobacter</taxon>
    </lineage>
</organism>
<dbReference type="GO" id="GO:0015087">
    <property type="term" value="F:cobalt ion transmembrane transporter activity"/>
    <property type="evidence" value="ECO:0007669"/>
    <property type="project" value="TreeGrafter"/>
</dbReference>
<dbReference type="GO" id="GO:0000287">
    <property type="term" value="F:magnesium ion binding"/>
    <property type="evidence" value="ECO:0007669"/>
    <property type="project" value="TreeGrafter"/>
</dbReference>
<dbReference type="Proteomes" id="UP000494111">
    <property type="component" value="Unassembled WGS sequence"/>
</dbReference>
<evidence type="ECO:0000256" key="10">
    <source>
        <dbReference type="ARBA" id="ARBA00023136"/>
    </source>
</evidence>
<evidence type="ECO:0000256" key="3">
    <source>
        <dbReference type="ARBA" id="ARBA00022448"/>
    </source>
</evidence>
<dbReference type="GO" id="GO:0005886">
    <property type="term" value="C:plasma membrane"/>
    <property type="evidence" value="ECO:0007669"/>
    <property type="project" value="UniProtKB-SubCell"/>
</dbReference>
<protein>
    <submittedName>
        <fullName evidence="12">Zinc transport protein ZntB</fullName>
    </submittedName>
</protein>
<dbReference type="InterPro" id="IPR045861">
    <property type="entry name" value="CorA_cytoplasmic_dom"/>
</dbReference>
<keyword evidence="3" id="KW-0813">Transport</keyword>
<dbReference type="GO" id="GO:0050897">
    <property type="term" value="F:cobalt ion binding"/>
    <property type="evidence" value="ECO:0007669"/>
    <property type="project" value="TreeGrafter"/>
</dbReference>
<keyword evidence="9" id="KW-0406">Ion transport</keyword>
<keyword evidence="8 11" id="KW-1133">Transmembrane helix</keyword>
<comment type="subcellular location">
    <subcellularLocation>
        <location evidence="1">Cell membrane</location>
        <topology evidence="1">Multi-pass membrane protein</topology>
    </subcellularLocation>
</comment>
<dbReference type="RefSeq" id="WP_025135682.1">
    <property type="nucleotide sequence ID" value="NZ_CADIJO010000036.1"/>
</dbReference>
<feature type="transmembrane region" description="Helical" evidence="11">
    <location>
        <begin position="321"/>
        <end position="342"/>
    </location>
</feature>
<dbReference type="Gene3D" id="3.30.460.20">
    <property type="entry name" value="CorA soluble domain-like"/>
    <property type="match status" value="1"/>
</dbReference>
<evidence type="ECO:0000313" key="12">
    <source>
        <dbReference type="EMBL" id="CAB3741082.1"/>
    </source>
</evidence>
<sequence length="348" mass="38632">MTTPAAPADYQSDISGLICAFRFAAGGGAATEIAPPALADLLERGRATGPEAPPDDGAFLWLHLNLSQAGCVRWLQAHLDLPDTFIAMLGDDAHSTRIEQQEGALVAVFNDVIFDFDRTPAQVSTLWVCAHRRLLVTLRRKPLRSLDRLREHVRRGEPFESPAQLLAHLMRDQADLMMEIVRKASVDVDGIEDHFLASRGGPGRLDLAGTRRVLVRLQRTLAPEPGSVFRLLARPPAWLRPRDVQELRESTEEFSVVLGDMAGLVERIKLLQEEMTARLDEQNNRTLFTLTLVTVLALPINIMAGLFGMNVGGIPLSDDHHGFWIICLLVAAFTVLMGWWAFRRRRGG</sequence>
<keyword evidence="5" id="KW-0997">Cell inner membrane</keyword>
<feature type="transmembrane region" description="Helical" evidence="11">
    <location>
        <begin position="287"/>
        <end position="309"/>
    </location>
</feature>
<dbReference type="Pfam" id="PF01544">
    <property type="entry name" value="CorA"/>
    <property type="match status" value="1"/>
</dbReference>
<evidence type="ECO:0000256" key="8">
    <source>
        <dbReference type="ARBA" id="ARBA00022989"/>
    </source>
</evidence>
<evidence type="ECO:0000256" key="11">
    <source>
        <dbReference type="SAM" id="Phobius"/>
    </source>
</evidence>
<keyword evidence="10 11" id="KW-0472">Membrane</keyword>
<dbReference type="SUPFAM" id="SSF144083">
    <property type="entry name" value="Magnesium transport protein CorA, transmembrane region"/>
    <property type="match status" value="1"/>
</dbReference>
<comment type="similarity">
    <text evidence="2">Belongs to the CorA metal ion transporter (MIT) (TC 1.A.35) family.</text>
</comment>
<dbReference type="PANTHER" id="PTHR46494:SF3">
    <property type="entry name" value="ZINC TRANSPORT PROTEIN ZNTB"/>
    <property type="match status" value="1"/>
</dbReference>
<name>A0A6S7ASD7_9BURK</name>
<evidence type="ECO:0000256" key="5">
    <source>
        <dbReference type="ARBA" id="ARBA00022519"/>
    </source>
</evidence>
<dbReference type="Gene3D" id="1.20.58.340">
    <property type="entry name" value="Magnesium transport protein CorA, transmembrane region"/>
    <property type="match status" value="2"/>
</dbReference>
<evidence type="ECO:0000256" key="9">
    <source>
        <dbReference type="ARBA" id="ARBA00023065"/>
    </source>
</evidence>
<evidence type="ECO:0000256" key="6">
    <source>
        <dbReference type="ARBA" id="ARBA00022692"/>
    </source>
</evidence>